<dbReference type="EMBL" id="LT598468">
    <property type="protein sequence ID" value="SCV02770.1"/>
    <property type="molecule type" value="Genomic_DNA"/>
</dbReference>
<evidence type="ECO:0000256" key="4">
    <source>
        <dbReference type="ARBA" id="ARBA00023136"/>
    </source>
</evidence>
<reference evidence="8" key="1">
    <citation type="submission" date="2016-03" db="EMBL/GenBank/DDBJ databases">
        <authorList>
            <person name="Devillers H."/>
        </authorList>
    </citation>
    <scope>NUCLEOTIDE SEQUENCE [LARGE SCALE GENOMIC DNA]</scope>
</reference>
<dbReference type="Proteomes" id="UP000191024">
    <property type="component" value="Chromosome H"/>
</dbReference>
<feature type="transmembrane region" description="Helical" evidence="6">
    <location>
        <begin position="283"/>
        <end position="303"/>
    </location>
</feature>
<dbReference type="AlphaFoldDB" id="A0A1G4KE74"/>
<organism evidence="7 8">
    <name type="scientific">Lachancea mirantina</name>
    <dbReference type="NCBI Taxonomy" id="1230905"/>
    <lineage>
        <taxon>Eukaryota</taxon>
        <taxon>Fungi</taxon>
        <taxon>Dikarya</taxon>
        <taxon>Ascomycota</taxon>
        <taxon>Saccharomycotina</taxon>
        <taxon>Saccharomycetes</taxon>
        <taxon>Saccharomycetales</taxon>
        <taxon>Saccharomycetaceae</taxon>
        <taxon>Lachancea</taxon>
    </lineage>
</organism>
<feature type="transmembrane region" description="Helical" evidence="6">
    <location>
        <begin position="242"/>
        <end position="263"/>
    </location>
</feature>
<keyword evidence="4 6" id="KW-0472">Membrane</keyword>
<dbReference type="GO" id="GO:0016020">
    <property type="term" value="C:membrane"/>
    <property type="evidence" value="ECO:0007669"/>
    <property type="project" value="UniProtKB-SubCell"/>
</dbReference>
<evidence type="ECO:0000256" key="1">
    <source>
        <dbReference type="ARBA" id="ARBA00004370"/>
    </source>
</evidence>
<feature type="region of interest" description="Disordered" evidence="5">
    <location>
        <begin position="152"/>
        <end position="196"/>
    </location>
</feature>
<feature type="compositionally biased region" description="Acidic residues" evidence="5">
    <location>
        <begin position="169"/>
        <end position="179"/>
    </location>
</feature>
<accession>A0A1G4KE74</accession>
<dbReference type="OrthoDB" id="77989at2759"/>
<keyword evidence="8" id="KW-1185">Reference proteome</keyword>
<feature type="transmembrane region" description="Helical" evidence="6">
    <location>
        <begin position="332"/>
        <end position="353"/>
    </location>
</feature>
<protein>
    <submittedName>
        <fullName evidence="7">LAMI_0H02850g1_1</fullName>
    </submittedName>
</protein>
<evidence type="ECO:0000256" key="6">
    <source>
        <dbReference type="SAM" id="Phobius"/>
    </source>
</evidence>
<evidence type="ECO:0000256" key="2">
    <source>
        <dbReference type="ARBA" id="ARBA00022692"/>
    </source>
</evidence>
<dbReference type="InterPro" id="IPR023395">
    <property type="entry name" value="MCP_dom_sf"/>
</dbReference>
<keyword evidence="3 6" id="KW-1133">Transmembrane helix</keyword>
<evidence type="ECO:0000256" key="3">
    <source>
        <dbReference type="ARBA" id="ARBA00022989"/>
    </source>
</evidence>
<dbReference type="SUPFAM" id="SSF103506">
    <property type="entry name" value="Mitochondrial carrier"/>
    <property type="match status" value="1"/>
</dbReference>
<name>A0A1G4KE74_9SACH</name>
<evidence type="ECO:0000256" key="5">
    <source>
        <dbReference type="SAM" id="MobiDB-lite"/>
    </source>
</evidence>
<evidence type="ECO:0000313" key="8">
    <source>
        <dbReference type="Proteomes" id="UP000191024"/>
    </source>
</evidence>
<keyword evidence="2 6" id="KW-0812">Transmembrane</keyword>
<proteinExistence type="predicted"/>
<dbReference type="Gene3D" id="1.50.40.10">
    <property type="entry name" value="Mitochondrial carrier domain"/>
    <property type="match status" value="1"/>
</dbReference>
<comment type="subcellular location">
    <subcellularLocation>
        <location evidence="1">Membrane</location>
    </subcellularLocation>
</comment>
<dbReference type="STRING" id="1230905.A0A1G4KE74"/>
<sequence length="475" mass="54678">MDEVKTHQQLRPYYDADSFNAGYSSVFKPDQGVIDSHGLSIADKLKTMTQSKAALGNKSTRKVALSQLTSGLRSKIREAEVSSEESNKALHDMEWSDFVNWKSWKNVTMQLLDQFVRKYLRHLVQQPFEAARLLMQVGDFDQKVDQEKRRILLEVEDNSPAGDEGKSDAEDDEDIDFFPETDPPQLTGEDTTSLKHMNSSTHHKFTLTKRIQPKTLHTMDVLNSVMDEEGTRGLWRANNTTFIYNFLSVTLDAWFTGLMSPLLQIPDPYFIDILHSTDAKKSIILSVAASVFTGLALLPIDIIRTRLTVTSSKLGERSFRNLVRKWSWKRHFLAMPIDLILLSTGYSSITTLFHKMTGVILYNQFSIDKYSQAMWYNTFEFISRIIELFVKLPVETLLKRSQVSYLLKQGPQGPFPMSEDYMIVEPRAYRGVYTSLTEKGRLHELWRGWRLGLLSVMCSYGLKLMDQDVMEEERF</sequence>
<gene>
    <name evidence="7" type="ORF">LAMI_0H02850G</name>
</gene>
<evidence type="ECO:0000313" key="7">
    <source>
        <dbReference type="EMBL" id="SCV02770.1"/>
    </source>
</evidence>